<comment type="caution">
    <text evidence="1">The sequence shown here is derived from an EMBL/GenBank/DDBJ whole genome shotgun (WGS) entry which is preliminary data.</text>
</comment>
<dbReference type="EMBL" id="BLLB01000002">
    <property type="protein sequence ID" value="GFH05037.1"/>
    <property type="molecule type" value="Genomic_DNA"/>
</dbReference>
<organism evidence="1 2">
    <name type="scientific">Mycolicibacterium hippocampi</name>
    <dbReference type="NCBI Taxonomy" id="659824"/>
    <lineage>
        <taxon>Bacteria</taxon>
        <taxon>Bacillati</taxon>
        <taxon>Actinomycetota</taxon>
        <taxon>Actinomycetes</taxon>
        <taxon>Mycobacteriales</taxon>
        <taxon>Mycobacteriaceae</taxon>
        <taxon>Mycolicibacterium</taxon>
    </lineage>
</organism>
<dbReference type="AlphaFoldDB" id="A0A7I9ZW97"/>
<dbReference type="RefSeq" id="WP_163894478.1">
    <property type="nucleotide sequence ID" value="NZ_BLLB01000002.1"/>
</dbReference>
<keyword evidence="2" id="KW-1185">Reference proteome</keyword>
<accession>A0A7I9ZW97</accession>
<name>A0A7I9ZW97_9MYCO</name>
<protein>
    <submittedName>
        <fullName evidence="1">Uncharacterized protein</fullName>
    </submittedName>
</protein>
<dbReference type="Proteomes" id="UP000465304">
    <property type="component" value="Unassembled WGS sequence"/>
</dbReference>
<proteinExistence type="predicted"/>
<evidence type="ECO:0000313" key="2">
    <source>
        <dbReference type="Proteomes" id="UP000465304"/>
    </source>
</evidence>
<gene>
    <name evidence="1" type="ORF">MHIP_55200</name>
</gene>
<sequence length="88" mass="9324">MPTPRSTRGVPISGRARLGAINQRDAQQDRATGAAKVLVSDAKRGTQMASAVDLHVQGLGASQLRSVIHALFHALAESYSNTKESDRA</sequence>
<evidence type="ECO:0000313" key="1">
    <source>
        <dbReference type="EMBL" id="GFH05037.1"/>
    </source>
</evidence>
<reference evidence="1 2" key="1">
    <citation type="journal article" date="2019" name="Emerg. Microbes Infect.">
        <title>Comprehensive subspecies identification of 175 nontuberculous mycobacteria species based on 7547 genomic profiles.</title>
        <authorList>
            <person name="Matsumoto Y."/>
            <person name="Kinjo T."/>
            <person name="Motooka D."/>
            <person name="Nabeya D."/>
            <person name="Jung N."/>
            <person name="Uechi K."/>
            <person name="Horii T."/>
            <person name="Iida T."/>
            <person name="Fujita J."/>
            <person name="Nakamura S."/>
        </authorList>
    </citation>
    <scope>NUCLEOTIDE SEQUENCE [LARGE SCALE GENOMIC DNA]</scope>
    <source>
        <strain evidence="1 2">JCM 30996</strain>
    </source>
</reference>